<feature type="compositionally biased region" description="Polar residues" evidence="1">
    <location>
        <begin position="81"/>
        <end position="94"/>
    </location>
</feature>
<feature type="region of interest" description="Disordered" evidence="1">
    <location>
        <begin position="61"/>
        <end position="116"/>
    </location>
</feature>
<feature type="compositionally biased region" description="Basic residues" evidence="1">
    <location>
        <begin position="332"/>
        <end position="343"/>
    </location>
</feature>
<evidence type="ECO:0000256" key="1">
    <source>
        <dbReference type="SAM" id="MobiDB-lite"/>
    </source>
</evidence>
<organism evidence="2 3">
    <name type="scientific">Albula glossodonta</name>
    <name type="common">roundjaw bonefish</name>
    <dbReference type="NCBI Taxonomy" id="121402"/>
    <lineage>
        <taxon>Eukaryota</taxon>
        <taxon>Metazoa</taxon>
        <taxon>Chordata</taxon>
        <taxon>Craniata</taxon>
        <taxon>Vertebrata</taxon>
        <taxon>Euteleostomi</taxon>
        <taxon>Actinopterygii</taxon>
        <taxon>Neopterygii</taxon>
        <taxon>Teleostei</taxon>
        <taxon>Albuliformes</taxon>
        <taxon>Albulidae</taxon>
        <taxon>Albula</taxon>
    </lineage>
</organism>
<feature type="region of interest" description="Disordered" evidence="1">
    <location>
        <begin position="332"/>
        <end position="361"/>
    </location>
</feature>
<dbReference type="OrthoDB" id="8866850at2759"/>
<dbReference type="EMBL" id="JAFBMS010000039">
    <property type="protein sequence ID" value="KAG9340812.1"/>
    <property type="molecule type" value="Genomic_DNA"/>
</dbReference>
<evidence type="ECO:0000313" key="3">
    <source>
        <dbReference type="Proteomes" id="UP000824540"/>
    </source>
</evidence>
<comment type="caution">
    <text evidence="2">The sequence shown here is derived from an EMBL/GenBank/DDBJ whole genome shotgun (WGS) entry which is preliminary data.</text>
</comment>
<feature type="compositionally biased region" description="Polar residues" evidence="1">
    <location>
        <begin position="417"/>
        <end position="430"/>
    </location>
</feature>
<feature type="region of interest" description="Disordered" evidence="1">
    <location>
        <begin position="141"/>
        <end position="162"/>
    </location>
</feature>
<proteinExistence type="predicted"/>
<name>A0A8T2NT71_9TELE</name>
<evidence type="ECO:0000313" key="2">
    <source>
        <dbReference type="EMBL" id="KAG9340812.1"/>
    </source>
</evidence>
<dbReference type="Proteomes" id="UP000824540">
    <property type="component" value="Unassembled WGS sequence"/>
</dbReference>
<gene>
    <name evidence="2" type="ORF">JZ751_020004</name>
</gene>
<protein>
    <submittedName>
        <fullName evidence="2">Uncharacterized protein</fullName>
    </submittedName>
</protein>
<reference evidence="2" key="1">
    <citation type="thesis" date="2021" institute="BYU ScholarsArchive" country="Provo, UT, USA">
        <title>Applications of and Algorithms for Genome Assembly and Genomic Analyses with an Emphasis on Marine Teleosts.</title>
        <authorList>
            <person name="Pickett B.D."/>
        </authorList>
    </citation>
    <scope>NUCLEOTIDE SEQUENCE</scope>
    <source>
        <strain evidence="2">HI-2016</strain>
    </source>
</reference>
<feature type="compositionally biased region" description="Basic and acidic residues" evidence="1">
    <location>
        <begin position="96"/>
        <end position="116"/>
    </location>
</feature>
<feature type="compositionally biased region" description="Acidic residues" evidence="1">
    <location>
        <begin position="144"/>
        <end position="161"/>
    </location>
</feature>
<dbReference type="AlphaFoldDB" id="A0A8T2NT71"/>
<feature type="region of interest" description="Disordered" evidence="1">
    <location>
        <begin position="400"/>
        <end position="447"/>
    </location>
</feature>
<accession>A0A8T2NT71</accession>
<sequence>MTLNGSNGLMDYDERFEMLYSSIIKHNSSWTQTAMALSRSVRHRQTDNTFSSSVAFQARVHERRSHYSRSQSIRSAHMKSISAQKTASQPSSCRGDNLDTYDRTDLGMERQGHQRERGWREIIEGSGGSEYSILISDEGTGLEAQEEEEDDDHDDDDDDDDCRVMISPFEASDGKDDTLWMCDDNGCQRSEHELQDQQYGISVLDVGDDKAWEGRGIGGDADGCVDTLSTASGPTLRADFTLRSPCATCSELFRKMRKAKCWEKGLECDPMSLSCDQWVLKKTWKPKSLPSTKGNLSLCRKKQTQANMKSRQMRNKDISHLGPVKVGARQCRSRSWKKKKRRSHEVEQMEEGEEMQEEMRLDEKFSTSTLEICSEPILLIDPDRGSDDLDRARRKLDFSWEPVAPESQKQSKKHKLQNQQEVTKGTQSPRSAARRRVETVQSSPVESAPDLYPCVRNGGFKAMLARLEGNRSMVVQELDCLSGNKLRKYV</sequence>
<keyword evidence="3" id="KW-1185">Reference proteome</keyword>